<organism evidence="6 7">
    <name type="scientific">Aspergillus tanneri</name>
    <dbReference type="NCBI Taxonomy" id="1220188"/>
    <lineage>
        <taxon>Eukaryota</taxon>
        <taxon>Fungi</taxon>
        <taxon>Dikarya</taxon>
        <taxon>Ascomycota</taxon>
        <taxon>Pezizomycotina</taxon>
        <taxon>Eurotiomycetes</taxon>
        <taxon>Eurotiomycetidae</taxon>
        <taxon>Eurotiales</taxon>
        <taxon>Aspergillaceae</taxon>
        <taxon>Aspergillus</taxon>
        <taxon>Aspergillus subgen. Circumdati</taxon>
    </lineage>
</organism>
<dbReference type="SUPFAM" id="SSF48484">
    <property type="entry name" value="Lipoxigenase"/>
    <property type="match status" value="1"/>
</dbReference>
<dbReference type="RefSeq" id="XP_033427177.1">
    <property type="nucleotide sequence ID" value="XM_033571145.1"/>
</dbReference>
<dbReference type="Pfam" id="PF01048">
    <property type="entry name" value="PNP_UDP_1"/>
    <property type="match status" value="1"/>
</dbReference>
<feature type="repeat" description="WD" evidence="3">
    <location>
        <begin position="964"/>
        <end position="1005"/>
    </location>
</feature>
<dbReference type="SUPFAM" id="SSF53167">
    <property type="entry name" value="Purine and uridine phosphorylases"/>
    <property type="match status" value="1"/>
</dbReference>
<evidence type="ECO:0000259" key="5">
    <source>
        <dbReference type="Pfam" id="PF24883"/>
    </source>
</evidence>
<dbReference type="Gene3D" id="3.40.50.300">
    <property type="entry name" value="P-loop containing nucleotide triphosphate hydrolases"/>
    <property type="match status" value="1"/>
</dbReference>
<dbReference type="GO" id="GO:0035097">
    <property type="term" value="C:histone methyltransferase complex"/>
    <property type="evidence" value="ECO:0007669"/>
    <property type="project" value="UniProtKB-ARBA"/>
</dbReference>
<keyword evidence="2" id="KW-0677">Repeat</keyword>
<reference evidence="6 7" key="1">
    <citation type="submission" date="2019-08" db="EMBL/GenBank/DDBJ databases">
        <title>The genome sequence of a newly discovered highly antifungal drug resistant Aspergillus species, Aspergillus tanneri NIH 1004.</title>
        <authorList>
            <person name="Mounaud S."/>
            <person name="Singh I."/>
            <person name="Joardar V."/>
            <person name="Pakala S."/>
            <person name="Pakala S."/>
            <person name="Venepally P."/>
            <person name="Chung J.K."/>
            <person name="Losada L."/>
            <person name="Nierman W.C."/>
        </authorList>
    </citation>
    <scope>NUCLEOTIDE SEQUENCE [LARGE SCALE GENOMIC DNA]</scope>
    <source>
        <strain evidence="6 7">NIH1004</strain>
    </source>
</reference>
<dbReference type="PROSITE" id="PS50082">
    <property type="entry name" value="WD_REPEATS_2"/>
    <property type="match status" value="10"/>
</dbReference>
<dbReference type="SMART" id="SM00320">
    <property type="entry name" value="WD40"/>
    <property type="match status" value="12"/>
</dbReference>
<dbReference type="GO" id="GO:0003824">
    <property type="term" value="F:catalytic activity"/>
    <property type="evidence" value="ECO:0007669"/>
    <property type="project" value="InterPro"/>
</dbReference>
<dbReference type="InterPro" id="IPR050349">
    <property type="entry name" value="WD_LIS1/nudF_dynein_reg"/>
</dbReference>
<feature type="domain" description="Nucleoside phosphorylase" evidence="4">
    <location>
        <begin position="12"/>
        <end position="292"/>
    </location>
</feature>
<feature type="repeat" description="WD" evidence="3">
    <location>
        <begin position="1302"/>
        <end position="1343"/>
    </location>
</feature>
<dbReference type="InterPro" id="IPR036226">
    <property type="entry name" value="LipOase_C_sf"/>
</dbReference>
<evidence type="ECO:0000256" key="1">
    <source>
        <dbReference type="ARBA" id="ARBA00022574"/>
    </source>
</evidence>
<feature type="repeat" description="WD" evidence="3">
    <location>
        <begin position="1006"/>
        <end position="1047"/>
    </location>
</feature>
<feature type="repeat" description="WD" evidence="3">
    <location>
        <begin position="1344"/>
        <end position="1385"/>
    </location>
</feature>
<sequence>MTPSPALDEYQIGWICALPIEAAAAQEMLDENFGTPEEQDNADTNIYTLGRIGKHFVVIACVGGQYGTTSATTVANNMTRTFSKSLRVGLMVGVGAAIPTTINDIRLGDIVVSYPTGTCGGVVQYDMGKIGEGGKLHRTGYLNSPPRLLLAAVNQMRAAALRDDPLYPFYIQQAVRRNTRTQRNFGHPGLEYDRLFQTEYQHSPSANSCDGCLTEWEVRRCVREDSEPQPYYGIIASGNAVIKSAEIREQLRSETGALCLEMEAAGLMQDFPCLVIRGICDYADSHKNKKWQGYAALAAAAYAKELLAYVPLSHVSQESLVVDICTSLARELKILTKSTKQVEQKIDLQRLKIAKGAAFDAYENQHFECLHGTRIELLHDIKEWARSPHGKCIFWLNGMAGTGKSTISRTVARYFKEKGSLGASFFFKRGEEHRGNAKKLFPTIIQQLTTRNPQLAHNVQKAIEEDPYISEKALGEQFDKLILQPLLGLDPDQAVTMVIVIDALDECETEDYKDDIRVIIQLLPRVQISKYMRLRFFLTSRPELPIRLGFKNIKDRHQHLGLHDVPKAAIERDISIFLRHSFVDIQHDHELSTDWPGDGVIEALLARTVPLFISAATLCRFIGDANWDPQSRLQEILADRTLYVSKMASIYVPVLNRLLAGQDLWETKYLIKEFKKIVGTIIVLATPLSVNSLAQIVGLKANNIKRRLDRLHSVLNIPDNLNVPVRLLHLSFRDFLLDCRTKGTKESEQFWIDEKAVHQDLTGKCLEIMRRSLRKNICNLPDDGTQRSEIDIHSISRHLPPELQYACRYWTHHLLQCLDPAMELVRAFPFLEVHLLHWIEAMGVLGTASEVVEMVKRLQSISGNLEETNRTVSGHVSSLAFSPDGQIVACGYERGNLCLCTIKLWDPRTGQLRQTLKYKSHSISSLVFSSNNQLLASVSNDNTGFNDHTIKLWDANTGELHRTLEGHSSTVYSVAFPPSGQLLASSSLDKTIKIWDPNTGELYRTLQGHSGSIDSIAFSPSGQLLASGSDDNTIKLWDSNTGELYRTLEGHSERVCSVTFSPSGQLLASGSRDNTIKLWDPNTGELYRTLEGHSDWARSVSFSSNGQLLASGSDDGTIKLWDPNTGDLRQTFENYNSVWCVCFSPNGPLLASGFPGGIVKLWDSSKDDLHQMPEGKGHSLRVQSVAFSANGKLVATGSRDKTIKLWDPNAGELRQTINNPAPVLCIAFSPNGRLLASSSDDGAIRLWDSNTGELRLTLQGQFNTHQTISFSPDGQILACESADCPDAIELWDPTNGELRQTLKGHSFYISSIAFSSNGQLLASSSGDKTVKLWDAKTGDLCYTLEGYPEPVMTLAFSPDSQLLASSSIDKTVKFWDPNTGELLQTLSDHTDWVWLENGCQMSILEGQWPDHLVMQLLYPHWQKTLALNAAARNNLVPHVIC</sequence>
<dbReference type="InterPro" id="IPR035994">
    <property type="entry name" value="Nucleoside_phosphorylase_sf"/>
</dbReference>
<dbReference type="Gene3D" id="2.130.10.10">
    <property type="entry name" value="YVTN repeat-like/Quinoprotein amine dehydrogenase"/>
    <property type="match status" value="6"/>
</dbReference>
<dbReference type="InterPro" id="IPR036322">
    <property type="entry name" value="WD40_repeat_dom_sf"/>
</dbReference>
<dbReference type="PROSITE" id="PS00678">
    <property type="entry name" value="WD_REPEATS_1"/>
    <property type="match status" value="3"/>
</dbReference>
<dbReference type="SUPFAM" id="SSF50978">
    <property type="entry name" value="WD40 repeat-like"/>
    <property type="match status" value="2"/>
</dbReference>
<dbReference type="InterPro" id="IPR000845">
    <property type="entry name" value="Nucleoside_phosphorylase_d"/>
</dbReference>
<dbReference type="EMBL" id="QUQM01000004">
    <property type="protein sequence ID" value="KAA8647816.1"/>
    <property type="molecule type" value="Genomic_DNA"/>
</dbReference>
<dbReference type="Pfam" id="PF24883">
    <property type="entry name" value="NPHP3_N"/>
    <property type="match status" value="1"/>
</dbReference>
<evidence type="ECO:0000313" key="6">
    <source>
        <dbReference type="EMBL" id="KAA8647816.1"/>
    </source>
</evidence>
<dbReference type="VEuPathDB" id="FungiDB:EYZ11_010206"/>
<dbReference type="GeneID" id="54329220"/>
<proteinExistence type="predicted"/>
<keyword evidence="1 3" id="KW-0853">WD repeat</keyword>
<feature type="repeat" description="WD" evidence="3">
    <location>
        <begin position="1131"/>
        <end position="1163"/>
    </location>
</feature>
<feature type="repeat" description="WD" evidence="3">
    <location>
        <begin position="1175"/>
        <end position="1216"/>
    </location>
</feature>
<accession>A0A5M9MPJ4</accession>
<dbReference type="InterPro" id="IPR027417">
    <property type="entry name" value="P-loop_NTPase"/>
</dbReference>
<feature type="repeat" description="WD" evidence="3">
    <location>
        <begin position="1090"/>
        <end position="1131"/>
    </location>
</feature>
<feature type="domain" description="Nephrocystin 3-like N-terminal" evidence="5">
    <location>
        <begin position="380"/>
        <end position="541"/>
    </location>
</feature>
<dbReference type="Gene3D" id="3.40.50.1580">
    <property type="entry name" value="Nucleoside phosphorylase domain"/>
    <property type="match status" value="1"/>
</dbReference>
<dbReference type="PROSITE" id="PS50294">
    <property type="entry name" value="WD_REPEATS_REGION"/>
    <property type="match status" value="8"/>
</dbReference>
<comment type="caution">
    <text evidence="6">The sequence shown here is derived from an EMBL/GenBank/DDBJ whole genome shotgun (WGS) entry which is preliminary data.</text>
</comment>
<protein>
    <submittedName>
        <fullName evidence="6">Uncharacterized protein</fullName>
    </submittedName>
</protein>
<dbReference type="PRINTS" id="PR00320">
    <property type="entry name" value="GPROTEINBRPT"/>
</dbReference>
<dbReference type="PANTHER" id="PTHR44129">
    <property type="entry name" value="WD REPEAT-CONTAINING PROTEIN POP1"/>
    <property type="match status" value="1"/>
</dbReference>
<dbReference type="InterPro" id="IPR015943">
    <property type="entry name" value="WD40/YVTN_repeat-like_dom_sf"/>
</dbReference>
<feature type="repeat" description="WD" evidence="3">
    <location>
        <begin position="1216"/>
        <end position="1257"/>
    </location>
</feature>
<evidence type="ECO:0000259" key="4">
    <source>
        <dbReference type="Pfam" id="PF01048"/>
    </source>
</evidence>
<feature type="repeat" description="WD" evidence="3">
    <location>
        <begin position="943"/>
        <end position="963"/>
    </location>
</feature>
<dbReference type="Proteomes" id="UP000324241">
    <property type="component" value="Unassembled WGS sequence"/>
</dbReference>
<gene>
    <name evidence="6" type="ORF">ATNIH1004_006518</name>
</gene>
<dbReference type="SUPFAM" id="SSF52540">
    <property type="entry name" value="P-loop containing nucleoside triphosphate hydrolases"/>
    <property type="match status" value="1"/>
</dbReference>
<dbReference type="Pfam" id="PF00400">
    <property type="entry name" value="WD40"/>
    <property type="match status" value="11"/>
</dbReference>
<evidence type="ECO:0000256" key="3">
    <source>
        <dbReference type="PROSITE-ProRule" id="PRU00221"/>
    </source>
</evidence>
<dbReference type="InterPro" id="IPR056884">
    <property type="entry name" value="NPHP3-like_N"/>
</dbReference>
<evidence type="ECO:0000313" key="7">
    <source>
        <dbReference type="Proteomes" id="UP000324241"/>
    </source>
</evidence>
<evidence type="ECO:0000256" key="2">
    <source>
        <dbReference type="ARBA" id="ARBA00022737"/>
    </source>
</evidence>
<dbReference type="CDD" id="cd00200">
    <property type="entry name" value="WD40"/>
    <property type="match status" value="1"/>
</dbReference>
<dbReference type="VEuPathDB" id="FungiDB:EYZ11_010214"/>
<dbReference type="InterPro" id="IPR001680">
    <property type="entry name" value="WD40_rpt"/>
</dbReference>
<dbReference type="InterPro" id="IPR019775">
    <property type="entry name" value="WD40_repeat_CS"/>
</dbReference>
<dbReference type="OrthoDB" id="1577640at2759"/>
<dbReference type="FunFam" id="2.130.10.10:FF:000228">
    <property type="entry name" value="COMPASS-like H3K4 histone methylase component WDR5A"/>
    <property type="match status" value="1"/>
</dbReference>
<dbReference type="GO" id="GO:0009116">
    <property type="term" value="P:nucleoside metabolic process"/>
    <property type="evidence" value="ECO:0007669"/>
    <property type="project" value="InterPro"/>
</dbReference>
<dbReference type="InterPro" id="IPR020472">
    <property type="entry name" value="WD40_PAC1"/>
</dbReference>
<name>A0A5M9MPJ4_9EURO</name>
<feature type="repeat" description="WD" evidence="3">
    <location>
        <begin position="1048"/>
        <end position="1089"/>
    </location>
</feature>